<proteinExistence type="predicted"/>
<dbReference type="InterPro" id="IPR053784">
    <property type="entry name" value="Choice_anch_U_dom"/>
</dbReference>
<dbReference type="Proteomes" id="UP000189670">
    <property type="component" value="Unassembled WGS sequence"/>
</dbReference>
<comment type="caution">
    <text evidence="2">The sequence shown here is derived from an EMBL/GenBank/DDBJ whole genome shotgun (WGS) entry which is preliminary data.</text>
</comment>
<dbReference type="EMBL" id="ATBP01000132">
    <property type="protein sequence ID" value="ETR72597.1"/>
    <property type="molecule type" value="Genomic_DNA"/>
</dbReference>
<name>A0A1V1PCI7_9BACT</name>
<dbReference type="InterPro" id="IPR036116">
    <property type="entry name" value="FN3_sf"/>
</dbReference>
<dbReference type="SMART" id="SM00060">
    <property type="entry name" value="FN3"/>
    <property type="match status" value="1"/>
</dbReference>
<dbReference type="InterPro" id="IPR013783">
    <property type="entry name" value="Ig-like_fold"/>
</dbReference>
<sequence length="1384" mass="152284">MVILVTDEPHDGSGCYTTEAEVIESLVQSNIVVYGLTAGDAEFNRIAQATKGKVYNITTNFNSILNEIGADIIAKYIIQYESDNTLLDGSERIIDLKAWGLNDQNEKVEITVSQNYTPRPPIEIQLTPETQNLSSSGQRNNKELYITVNITQGKTTDWSKINAKLHYQNQNISSFQTISMNHIGSGVFQAIIPADNVLDPFIHYYISSTDGTVTSTLPSVDPAVNSIVIAILPNFAPVIAHTPVNDAIEGVKVSISARVEDATNMVSKVQLFFRKIGEYTYRKISKSTADSIVNFTATIPKEYVTSNGVEYYLNAEDDFGVNQIFGAPDQPIQIFVTSVITNIDQKDIGNITVYADSFKKDTIDSNTWVASGNVSIGTKISGKKLISTSTSLSMDYNAKKIKGISAGDLTALKIKRNEFKGIENIPLYTGNFEIDCIPIHPILSMKNGDSKLRLIGNLPFLFPNADNKITIQDDQLVIHDVNAHITQTFDILLTLGDIVLSQKGNSMSPIKISGSDLLKQYKLAINPKWSIANLEFEIDILREYLKGSGEFKIEGLIGGQSGGLGATFGFLYDPFAIETIGGKLAFPASWQQVLTIPPSPPSLLGVRIDSGSFLVDKITSSLAGLSQLKLQGTCTAQLVDAFFIAEAFESATSYKIISGDLALLVDLSGKVELSGQIKLLEHLKLASGKIGIGNPTYVIGNIDIGDILLGNLYLAISSSNNYLVLVGKNQLTLQIPTYAPWIGGYKLTDIENNATIKLTKNGINQADFRSSYKLFFIELAIRLDLSNPRNPDLYITGWDKTIHVFRKRSKRDASQLSFAIDNNYEQIIVKINSEVDAPMFTLTFPDNTLYSPENASPDSLTSGVTDIFFIRNTEAHEAYYAIKNPPIGNFQVDISNKSEIGEHNLHILGPNAKPEIELTSLTNDISWDGVSLLDISWIANDEDNNASISLYYDTDNKGNDGSLIVADIMEDSGASLYQWKIPENIQPGNYYLYAKIDDYENTPIYVYSTGSVFIENIQAPPCPENVQVIALDGEIEVRWDAVSDANLAGYRVYLYEYPRMNRSTHDFGVGTKTSIIIPGLVNSKEYDIEVSSFNTKGFESIRSNAQHVILDGNATGGTPDLVVNLINSSLSLSNDDDVLQEKLSISTQIDNIGNYDSYSADIYCYFGSISQDNLIDKKMIAGIEAGKNKKLNFEIETVKIVNRPDERDIIIKIDNVSLPELNTDNNFGIINNTLEFQIDKGLSLTTANGKDIQIFLLEGQLKSFNAIDPEDITYTQNRPDSLPYGLIDTRFETKIGGSAKILVKFPSPLSSNVQWFKFMNSQWKQYSEVEFNSQKTEAIITLNDGGAGDDDGIQNGIIIDPAGPGSFDDDDNGSLCFISCILGF</sequence>
<gene>
    <name evidence="2" type="ORF">OMM_07422</name>
</gene>
<accession>A0A1V1PCI7</accession>
<dbReference type="Gene3D" id="2.60.40.10">
    <property type="entry name" value="Immunoglobulins"/>
    <property type="match status" value="2"/>
</dbReference>
<feature type="domain" description="Fibronectin type-III" evidence="1">
    <location>
        <begin position="1020"/>
        <end position="1113"/>
    </location>
</feature>
<evidence type="ECO:0000313" key="2">
    <source>
        <dbReference type="EMBL" id="ETR72597.1"/>
    </source>
</evidence>
<dbReference type="CDD" id="cd00063">
    <property type="entry name" value="FN3"/>
    <property type="match status" value="1"/>
</dbReference>
<organism evidence="2 3">
    <name type="scientific">Candidatus Magnetoglobus multicellularis str. Araruama</name>
    <dbReference type="NCBI Taxonomy" id="890399"/>
    <lineage>
        <taxon>Bacteria</taxon>
        <taxon>Pseudomonadati</taxon>
        <taxon>Thermodesulfobacteriota</taxon>
        <taxon>Desulfobacteria</taxon>
        <taxon>Desulfobacterales</taxon>
        <taxon>Desulfobacteraceae</taxon>
        <taxon>Candidatus Magnetoglobus</taxon>
    </lineage>
</organism>
<dbReference type="SUPFAM" id="SSF49265">
    <property type="entry name" value="Fibronectin type III"/>
    <property type="match status" value="1"/>
</dbReference>
<protein>
    <recommendedName>
        <fullName evidence="1">Fibronectin type-III domain-containing protein</fullName>
    </recommendedName>
</protein>
<dbReference type="PROSITE" id="PS50853">
    <property type="entry name" value="FN3"/>
    <property type="match status" value="1"/>
</dbReference>
<dbReference type="NCBIfam" id="NF041766">
    <property type="entry name" value="choice_anch_U"/>
    <property type="match status" value="1"/>
</dbReference>
<reference evidence="3" key="1">
    <citation type="submission" date="2012-11" db="EMBL/GenBank/DDBJ databases">
        <authorList>
            <person name="Lucero-Rivera Y.E."/>
            <person name="Tovar-Ramirez D."/>
        </authorList>
    </citation>
    <scope>NUCLEOTIDE SEQUENCE [LARGE SCALE GENOMIC DNA]</scope>
    <source>
        <strain evidence="3">Araruama</strain>
    </source>
</reference>
<evidence type="ECO:0000313" key="3">
    <source>
        <dbReference type="Proteomes" id="UP000189670"/>
    </source>
</evidence>
<evidence type="ECO:0000259" key="1">
    <source>
        <dbReference type="PROSITE" id="PS50853"/>
    </source>
</evidence>
<dbReference type="InterPro" id="IPR003961">
    <property type="entry name" value="FN3_dom"/>
</dbReference>